<feature type="binding site" evidence="4 5">
    <location>
        <position position="186"/>
    </location>
    <ligand>
        <name>substrate</name>
    </ligand>
</feature>
<keyword evidence="2 4" id="KW-0554">One-carbon metabolism</keyword>
<feature type="binding site" evidence="6">
    <location>
        <position position="353"/>
    </location>
    <ligand>
        <name>NAD(+)</name>
        <dbReference type="ChEBI" id="CHEBI:57540"/>
    </ligand>
</feature>
<evidence type="ECO:0000313" key="10">
    <source>
        <dbReference type="EMBL" id="OGG11536.1"/>
    </source>
</evidence>
<keyword evidence="4 7" id="KW-0378">Hydrolase</keyword>
<dbReference type="InterPro" id="IPR036291">
    <property type="entry name" value="NAD(P)-bd_dom_sf"/>
</dbReference>
<evidence type="ECO:0000256" key="3">
    <source>
        <dbReference type="ARBA" id="ARBA00023027"/>
    </source>
</evidence>
<dbReference type="PANTHER" id="PTHR23420:SF0">
    <property type="entry name" value="ADENOSYLHOMOCYSTEINASE"/>
    <property type="match status" value="1"/>
</dbReference>
<evidence type="ECO:0000256" key="7">
    <source>
        <dbReference type="RuleBase" id="RU000548"/>
    </source>
</evidence>
<dbReference type="GO" id="GO:0004013">
    <property type="term" value="F:adenosylhomocysteinase activity"/>
    <property type="evidence" value="ECO:0007669"/>
    <property type="project" value="UniProtKB-UniRule"/>
</dbReference>
<dbReference type="InterPro" id="IPR000043">
    <property type="entry name" value="Adenosylhomocysteinase-like"/>
</dbReference>
<dbReference type="Proteomes" id="UP000177268">
    <property type="component" value="Unassembled WGS sequence"/>
</dbReference>
<comment type="subcellular location">
    <subcellularLocation>
        <location evidence="4">Cytoplasm</location>
    </subcellularLocation>
</comment>
<evidence type="ECO:0000256" key="8">
    <source>
        <dbReference type="RuleBase" id="RU004166"/>
    </source>
</evidence>
<proteinExistence type="inferred from homology"/>
<comment type="similarity">
    <text evidence="1 4 8">Belongs to the adenosylhomocysteinase family.</text>
</comment>
<dbReference type="GO" id="GO:0071269">
    <property type="term" value="P:L-homocysteine biosynthetic process"/>
    <property type="evidence" value="ECO:0007669"/>
    <property type="project" value="UniProtKB-UniRule"/>
</dbReference>
<sequence length="428" mass="47106">MAHNKAVAHYVHDLALAAEGKKLITWAESHMPVLKLIHDRFNKEKPLKGIKIDISCHLTSETAVLVNTLVAGGAEVLAHSGNPVSTQDEVAASMVADYGVMTFGARNIDREINKKNVAYAIDRKPDIAIDDGAEFISVIYKKYPDLAKKMLGGTEETTTGLHRLRSLESAKLLRFPVIGVNDAQTKHLFDNRYGTGQSTIDGILRATNILLASKVFVVVGYGWCGKGVAMRARGMGCDVVVCEVDPVKALEAVMDGYRVMPVADACRIADILITVTGDMHVVDENALKLLKDRAIIGNSGHFNVELNLVALDKMTKTKTRVRHSLDEYVLKDGRRIYLVGEGRLTNLAAAEGHPSEVMDMSFANQALAAEYLVTHKGKLENKVYDVPREIDEWIARLKLKAMGISIDSLTKEQDQYLHQWEKGGYGLI</sequence>
<dbReference type="GO" id="GO:0006730">
    <property type="term" value="P:one-carbon metabolic process"/>
    <property type="evidence" value="ECO:0007669"/>
    <property type="project" value="UniProtKB-UniRule"/>
</dbReference>
<feature type="binding site" evidence="4 5">
    <location>
        <position position="131"/>
    </location>
    <ligand>
        <name>substrate</name>
    </ligand>
</feature>
<dbReference type="Pfam" id="PF05221">
    <property type="entry name" value="AdoHcyase"/>
    <property type="match status" value="1"/>
</dbReference>
<protein>
    <recommendedName>
        <fullName evidence="4">Adenosylhomocysteinase</fullName>
        <ecNumber evidence="4">3.13.2.1</ecNumber>
    </recommendedName>
    <alternativeName>
        <fullName evidence="4">S-adenosyl-L-homocysteine hydrolase</fullName>
        <shortName evidence="4">AdoHcyase</shortName>
    </alternativeName>
</protein>
<feature type="binding site" evidence="4 5">
    <location>
        <position position="156"/>
    </location>
    <ligand>
        <name>substrate</name>
    </ligand>
</feature>
<name>A0A1F5ZGB4_9BACT</name>
<feature type="binding site" evidence="6">
    <location>
        <begin position="222"/>
        <end position="227"/>
    </location>
    <ligand>
        <name>NAD(+)</name>
        <dbReference type="ChEBI" id="CHEBI:57540"/>
    </ligand>
</feature>
<dbReference type="EMBL" id="MFIZ01000025">
    <property type="protein sequence ID" value="OGG11536.1"/>
    <property type="molecule type" value="Genomic_DNA"/>
</dbReference>
<dbReference type="HAMAP" id="MF_00563">
    <property type="entry name" value="AdoHcyase"/>
    <property type="match status" value="1"/>
</dbReference>
<dbReference type="EC" id="3.13.2.1" evidence="4"/>
<evidence type="ECO:0000259" key="9">
    <source>
        <dbReference type="SMART" id="SM00997"/>
    </source>
</evidence>
<comment type="cofactor">
    <cofactor evidence="4 6 7">
        <name>NAD(+)</name>
        <dbReference type="ChEBI" id="CHEBI:57540"/>
    </cofactor>
    <text evidence="4 6 7">Binds 1 NAD(+) per subunit.</text>
</comment>
<dbReference type="UniPathway" id="UPA00314">
    <property type="reaction ID" value="UER00076"/>
</dbReference>
<accession>A0A1F5ZGB4</accession>
<evidence type="ECO:0000256" key="6">
    <source>
        <dbReference type="PIRSR" id="PIRSR001109-2"/>
    </source>
</evidence>
<feature type="domain" description="S-adenosyl-L-homocysteine hydrolase NAD binding" evidence="9">
    <location>
        <begin position="191"/>
        <end position="352"/>
    </location>
</feature>
<evidence type="ECO:0000256" key="5">
    <source>
        <dbReference type="PIRSR" id="PIRSR001109-1"/>
    </source>
</evidence>
<dbReference type="CDD" id="cd00401">
    <property type="entry name" value="SAHH"/>
    <property type="match status" value="1"/>
</dbReference>
<comment type="caution">
    <text evidence="4">Lacks conserved residue(s) required for the propagation of feature annotation.</text>
</comment>
<dbReference type="PANTHER" id="PTHR23420">
    <property type="entry name" value="ADENOSYLHOMOCYSTEINASE"/>
    <property type="match status" value="1"/>
</dbReference>
<feature type="binding site" evidence="4 5">
    <location>
        <position position="190"/>
    </location>
    <ligand>
        <name>substrate</name>
    </ligand>
</feature>
<dbReference type="Gene3D" id="3.40.50.1480">
    <property type="entry name" value="Adenosylhomocysteinase-like"/>
    <property type="match status" value="1"/>
</dbReference>
<dbReference type="AlphaFoldDB" id="A0A1F5ZGB4"/>
<evidence type="ECO:0000313" key="11">
    <source>
        <dbReference type="Proteomes" id="UP000177268"/>
    </source>
</evidence>
<feature type="binding site" evidence="4 6">
    <location>
        <position position="346"/>
    </location>
    <ligand>
        <name>NAD(+)</name>
        <dbReference type="ChEBI" id="CHEBI:57540"/>
    </ligand>
</feature>
<dbReference type="NCBIfam" id="TIGR00936">
    <property type="entry name" value="ahcY"/>
    <property type="match status" value="1"/>
</dbReference>
<feature type="binding site" evidence="4">
    <location>
        <position position="191"/>
    </location>
    <ligand>
        <name>NAD(+)</name>
        <dbReference type="ChEBI" id="CHEBI:57540"/>
    </ligand>
</feature>
<comment type="function">
    <text evidence="4">May play a key role in the regulation of the intracellular concentration of adenosylhomocysteine.</text>
</comment>
<organism evidence="10 11">
    <name type="scientific">Candidatus Gottesmanbacteria bacterium RBG_13_45_10</name>
    <dbReference type="NCBI Taxonomy" id="1798370"/>
    <lineage>
        <taxon>Bacteria</taxon>
        <taxon>Candidatus Gottesmaniibacteriota</taxon>
    </lineage>
</organism>
<dbReference type="GO" id="GO:0033353">
    <property type="term" value="P:S-adenosylmethionine cycle"/>
    <property type="evidence" value="ECO:0007669"/>
    <property type="project" value="TreeGrafter"/>
</dbReference>
<dbReference type="PIRSF" id="PIRSF001109">
    <property type="entry name" value="Ad_hcy_hydrolase"/>
    <property type="match status" value="1"/>
</dbReference>
<comment type="caution">
    <text evidence="10">The sequence shown here is derived from an EMBL/GenBank/DDBJ whole genome shotgun (WGS) entry which is preliminary data.</text>
</comment>
<gene>
    <name evidence="4" type="primary">ahcY</name>
    <name evidence="10" type="ORF">A2Z00_02670</name>
</gene>
<feature type="binding site" evidence="4 5">
    <location>
        <position position="59"/>
    </location>
    <ligand>
        <name>substrate</name>
    </ligand>
</feature>
<dbReference type="SUPFAM" id="SSF52283">
    <property type="entry name" value="Formate/glycerate dehydrogenase catalytic domain-like"/>
    <property type="match status" value="1"/>
</dbReference>
<evidence type="ECO:0000256" key="4">
    <source>
        <dbReference type="HAMAP-Rule" id="MF_00563"/>
    </source>
</evidence>
<dbReference type="Pfam" id="PF00670">
    <property type="entry name" value="AdoHcyase_NAD"/>
    <property type="match status" value="1"/>
</dbReference>
<feature type="binding site" evidence="4 6">
    <location>
        <position position="243"/>
    </location>
    <ligand>
        <name>NAD(+)</name>
        <dbReference type="ChEBI" id="CHEBI:57540"/>
    </ligand>
</feature>
<comment type="catalytic activity">
    <reaction evidence="4 7">
        <text>S-adenosyl-L-homocysteine + H2O = L-homocysteine + adenosine</text>
        <dbReference type="Rhea" id="RHEA:21708"/>
        <dbReference type="ChEBI" id="CHEBI:15377"/>
        <dbReference type="ChEBI" id="CHEBI:16335"/>
        <dbReference type="ChEBI" id="CHEBI:57856"/>
        <dbReference type="ChEBI" id="CHEBI:58199"/>
        <dbReference type="EC" id="3.13.2.1"/>
    </reaction>
</comment>
<keyword evidence="3 4" id="KW-0520">NAD</keyword>
<dbReference type="STRING" id="1798370.A2Z00_02670"/>
<evidence type="ECO:0000256" key="1">
    <source>
        <dbReference type="ARBA" id="ARBA00007122"/>
    </source>
</evidence>
<dbReference type="SUPFAM" id="SSF51735">
    <property type="entry name" value="NAD(P)-binding Rossmann-fold domains"/>
    <property type="match status" value="1"/>
</dbReference>
<feature type="binding site" evidence="4 6">
    <location>
        <begin position="299"/>
        <end position="301"/>
    </location>
    <ligand>
        <name>NAD(+)</name>
        <dbReference type="ChEBI" id="CHEBI:57540"/>
    </ligand>
</feature>
<feature type="binding site" evidence="4">
    <location>
        <begin position="220"/>
        <end position="225"/>
    </location>
    <ligand>
        <name>NAD(+)</name>
        <dbReference type="ChEBI" id="CHEBI:57540"/>
    </ligand>
</feature>
<feature type="binding site" evidence="4 6">
    <location>
        <begin position="157"/>
        <end position="159"/>
    </location>
    <ligand>
        <name>NAD(+)</name>
        <dbReference type="ChEBI" id="CHEBI:57540"/>
    </ligand>
</feature>
<comment type="pathway">
    <text evidence="4 7">Amino-acid biosynthesis; L-homocysteine biosynthesis; L-homocysteine from S-adenosyl-L-homocysteine: step 1/1.</text>
</comment>
<keyword evidence="4" id="KW-0963">Cytoplasm</keyword>
<dbReference type="InterPro" id="IPR015878">
    <property type="entry name" value="Ado_hCys_hydrolase_NAD-bd"/>
</dbReference>
<reference evidence="10 11" key="1">
    <citation type="journal article" date="2016" name="Nat. Commun.">
        <title>Thousands of microbial genomes shed light on interconnected biogeochemical processes in an aquifer system.</title>
        <authorList>
            <person name="Anantharaman K."/>
            <person name="Brown C.T."/>
            <person name="Hug L.A."/>
            <person name="Sharon I."/>
            <person name="Castelle C.J."/>
            <person name="Probst A.J."/>
            <person name="Thomas B.C."/>
            <person name="Singh A."/>
            <person name="Wilkins M.J."/>
            <person name="Karaoz U."/>
            <person name="Brodie E.L."/>
            <person name="Williams K.H."/>
            <person name="Hubbard S.S."/>
            <person name="Banfield J.F."/>
        </authorList>
    </citation>
    <scope>NUCLEOTIDE SEQUENCE [LARGE SCALE GENOMIC DNA]</scope>
</reference>
<dbReference type="SMART" id="SM00996">
    <property type="entry name" value="AdoHcyase"/>
    <property type="match status" value="1"/>
</dbReference>
<dbReference type="GO" id="GO:0005829">
    <property type="term" value="C:cytosol"/>
    <property type="evidence" value="ECO:0007669"/>
    <property type="project" value="TreeGrafter"/>
</dbReference>
<evidence type="ECO:0000256" key="2">
    <source>
        <dbReference type="ARBA" id="ARBA00022563"/>
    </source>
</evidence>
<dbReference type="SMART" id="SM00997">
    <property type="entry name" value="AdoHcyase_NAD"/>
    <property type="match status" value="1"/>
</dbReference>
<dbReference type="NCBIfam" id="NF004005">
    <property type="entry name" value="PRK05476.2-3"/>
    <property type="match status" value="1"/>
</dbReference>
<dbReference type="Gene3D" id="3.40.50.720">
    <property type="entry name" value="NAD(P)-binding Rossmann-like Domain"/>
    <property type="match status" value="1"/>
</dbReference>
<dbReference type="InterPro" id="IPR042172">
    <property type="entry name" value="Adenosylhomocyst_ase-like_sf"/>
</dbReference>